<dbReference type="InterPro" id="IPR003439">
    <property type="entry name" value="ABC_transporter-like_ATP-bd"/>
</dbReference>
<dbReference type="GO" id="GO:0005524">
    <property type="term" value="F:ATP binding"/>
    <property type="evidence" value="ECO:0007669"/>
    <property type="project" value="UniProtKB-KW"/>
</dbReference>
<dbReference type="InterPro" id="IPR008995">
    <property type="entry name" value="Mo/tungstate-bd_C_term_dom"/>
</dbReference>
<dbReference type="PANTHER" id="PTHR42781:SF9">
    <property type="entry name" value="AMINO ACID ABC TRANSPORTER, ATP-BINDING PROTEIN-RELATED"/>
    <property type="match status" value="1"/>
</dbReference>
<keyword evidence="6" id="KW-1185">Reference proteome</keyword>
<proteinExistence type="predicted"/>
<dbReference type="Proteomes" id="UP000642920">
    <property type="component" value="Unassembled WGS sequence"/>
</dbReference>
<dbReference type="GO" id="GO:0043190">
    <property type="term" value="C:ATP-binding cassette (ABC) transporter complex"/>
    <property type="evidence" value="ECO:0007669"/>
    <property type="project" value="InterPro"/>
</dbReference>
<evidence type="ECO:0000313" key="5">
    <source>
        <dbReference type="EMBL" id="MBL0766145.1"/>
    </source>
</evidence>
<dbReference type="PROSITE" id="PS00211">
    <property type="entry name" value="ABC_TRANSPORTER_1"/>
    <property type="match status" value="1"/>
</dbReference>
<gene>
    <name evidence="5" type="ORF">JKP34_12835</name>
</gene>
<dbReference type="SUPFAM" id="SSF50331">
    <property type="entry name" value="MOP-like"/>
    <property type="match status" value="1"/>
</dbReference>
<evidence type="ECO:0000256" key="3">
    <source>
        <dbReference type="ARBA" id="ARBA00022840"/>
    </source>
</evidence>
<dbReference type="GO" id="GO:0022857">
    <property type="term" value="F:transmembrane transporter activity"/>
    <property type="evidence" value="ECO:0007669"/>
    <property type="project" value="InterPro"/>
</dbReference>
<dbReference type="InterPro" id="IPR013611">
    <property type="entry name" value="Transp-assoc_OB_typ2"/>
</dbReference>
<dbReference type="SUPFAM" id="SSF52540">
    <property type="entry name" value="P-loop containing nucleoside triphosphate hydrolases"/>
    <property type="match status" value="1"/>
</dbReference>
<accession>A0A937DJM4</accession>
<dbReference type="GO" id="GO:0016887">
    <property type="term" value="F:ATP hydrolysis activity"/>
    <property type="evidence" value="ECO:0007669"/>
    <property type="project" value="InterPro"/>
</dbReference>
<sequence length="334" mass="37704">MPKSKIFKIAELSKSFDETVILDDVSFDINRGEILAITGRSGAGKSTLLKMLGGLIGANSGDIDFDGESILPYADHLVPGHEEIKYMAQDFKLLHRRTVLENLTEALLAFNDSFTEEKVQQLTKIFRLQTILDYSVEQLSGGEKQRLSMARAMATEPQVLLLDEPFTQLDQLNRSTLFDALRAANQELSTTIVFITHQTDEIFQLADRVGVLVKMNLKQIDTPEKVFLQPNNLETAELFGKINVFNEQLLDAFHIDSKKGLIGLRPYHLKIRTKSQKNSLKASVLSCKFMGGYYQVVCELEKNLKWTVHSEHAHKAGEQIFLSFEKSHLIEMNG</sequence>
<keyword evidence="2" id="KW-0547">Nucleotide-binding</keyword>
<reference evidence="5" key="1">
    <citation type="submission" date="2021-01" db="EMBL/GenBank/DDBJ databases">
        <title>Marivirga sp. nov., isolated from intertidal surface sediments.</title>
        <authorList>
            <person name="Zhang M."/>
        </authorList>
    </citation>
    <scope>NUCLEOTIDE SEQUENCE</scope>
    <source>
        <strain evidence="5">SM1354</strain>
    </source>
</reference>
<dbReference type="AlphaFoldDB" id="A0A937DJM4"/>
<keyword evidence="3 5" id="KW-0067">ATP-binding</keyword>
<organism evidence="5 6">
    <name type="scientific">Marivirga atlantica</name>
    <dbReference type="NCBI Taxonomy" id="1548457"/>
    <lineage>
        <taxon>Bacteria</taxon>
        <taxon>Pseudomonadati</taxon>
        <taxon>Bacteroidota</taxon>
        <taxon>Cytophagia</taxon>
        <taxon>Cytophagales</taxon>
        <taxon>Marivirgaceae</taxon>
        <taxon>Marivirga</taxon>
    </lineage>
</organism>
<evidence type="ECO:0000256" key="2">
    <source>
        <dbReference type="ARBA" id="ARBA00022741"/>
    </source>
</evidence>
<name>A0A937DJM4_9BACT</name>
<dbReference type="PANTHER" id="PTHR42781">
    <property type="entry name" value="SPERMIDINE/PUTRESCINE IMPORT ATP-BINDING PROTEIN POTA"/>
    <property type="match status" value="1"/>
</dbReference>
<dbReference type="InterPro" id="IPR017871">
    <property type="entry name" value="ABC_transporter-like_CS"/>
</dbReference>
<dbReference type="InterPro" id="IPR027417">
    <property type="entry name" value="P-loop_NTPase"/>
</dbReference>
<dbReference type="InterPro" id="IPR050093">
    <property type="entry name" value="ABC_SmlMolc_Importer"/>
</dbReference>
<dbReference type="InterPro" id="IPR003593">
    <property type="entry name" value="AAA+_ATPase"/>
</dbReference>
<dbReference type="InterPro" id="IPR012340">
    <property type="entry name" value="NA-bd_OB-fold"/>
</dbReference>
<feature type="domain" description="ABC transporter" evidence="4">
    <location>
        <begin position="7"/>
        <end position="239"/>
    </location>
</feature>
<protein>
    <submittedName>
        <fullName evidence="5">ABC transporter ATP-binding protein</fullName>
    </submittedName>
</protein>
<dbReference type="SMART" id="SM00382">
    <property type="entry name" value="AAA"/>
    <property type="match status" value="1"/>
</dbReference>
<dbReference type="EMBL" id="JAERQG010000003">
    <property type="protein sequence ID" value="MBL0766145.1"/>
    <property type="molecule type" value="Genomic_DNA"/>
</dbReference>
<keyword evidence="1" id="KW-0813">Transport</keyword>
<evidence type="ECO:0000313" key="6">
    <source>
        <dbReference type="Proteomes" id="UP000642920"/>
    </source>
</evidence>
<dbReference type="RefSeq" id="WP_201922090.1">
    <property type="nucleotide sequence ID" value="NZ_JAERQG010000003.1"/>
</dbReference>
<evidence type="ECO:0000256" key="1">
    <source>
        <dbReference type="ARBA" id="ARBA00022448"/>
    </source>
</evidence>
<dbReference type="Gene3D" id="3.40.50.300">
    <property type="entry name" value="P-loop containing nucleotide triphosphate hydrolases"/>
    <property type="match status" value="1"/>
</dbReference>
<dbReference type="Pfam" id="PF08402">
    <property type="entry name" value="TOBE_2"/>
    <property type="match status" value="1"/>
</dbReference>
<evidence type="ECO:0000259" key="4">
    <source>
        <dbReference type="PROSITE" id="PS50893"/>
    </source>
</evidence>
<dbReference type="Gene3D" id="2.40.50.140">
    <property type="entry name" value="Nucleic acid-binding proteins"/>
    <property type="match status" value="1"/>
</dbReference>
<dbReference type="Pfam" id="PF00005">
    <property type="entry name" value="ABC_tran"/>
    <property type="match status" value="1"/>
</dbReference>
<comment type="caution">
    <text evidence="5">The sequence shown here is derived from an EMBL/GenBank/DDBJ whole genome shotgun (WGS) entry which is preliminary data.</text>
</comment>
<dbReference type="PROSITE" id="PS50893">
    <property type="entry name" value="ABC_TRANSPORTER_2"/>
    <property type="match status" value="1"/>
</dbReference>